<keyword evidence="6 12" id="KW-1133">Transmembrane helix</keyword>
<feature type="transmembrane region" description="Helical" evidence="12">
    <location>
        <begin position="230"/>
        <end position="250"/>
    </location>
</feature>
<feature type="transmembrane region" description="Helical" evidence="12">
    <location>
        <begin position="470"/>
        <end position="487"/>
    </location>
</feature>
<feature type="transmembrane region" description="Helical" evidence="12">
    <location>
        <begin position="374"/>
        <end position="397"/>
    </location>
</feature>
<feature type="transmembrane region" description="Helical" evidence="12">
    <location>
        <begin position="156"/>
        <end position="177"/>
    </location>
</feature>
<evidence type="ECO:0000256" key="7">
    <source>
        <dbReference type="ARBA" id="ARBA00023053"/>
    </source>
</evidence>
<evidence type="ECO:0000256" key="4">
    <source>
        <dbReference type="ARBA" id="ARBA00022475"/>
    </source>
</evidence>
<name>A0ABY6Q947_9GAMM</name>
<organism evidence="13 14">
    <name type="scientific">Candidatus Paraluminiphilus aquimaris</name>
    <dbReference type="NCBI Taxonomy" id="2518994"/>
    <lineage>
        <taxon>Bacteria</taxon>
        <taxon>Pseudomonadati</taxon>
        <taxon>Pseudomonadota</taxon>
        <taxon>Gammaproteobacteria</taxon>
        <taxon>Cellvibrionales</taxon>
        <taxon>Halieaceae</taxon>
        <taxon>Candidatus Paraluminiphilus</taxon>
    </lineage>
</organism>
<sequence length="507" mass="55362">MFSTIDWAVVGLYIALTTWIGHRQKGRQQTTHDFFLGGRNIPWYAVSASIIATTISAVTFIGVPAITYAAGGNFTYLQLALGGILARLLIARFLLPRYFEGNYYSPYDFMSDRFGAVTGRITAGLFMMGGVLGQSVRVYATALVIELLTGWSLGHSILVIAAFAILWTWMGGVAAVIWTDVVQFFVLVIGALAALFLITTTLPDGWSSLVSFGQTAGKFRLLDFTTDPRVAFTFWAALLALPFQGVAVYGTDHLFTQRLMCCRNAQEARKALLWSIMGECIPALMLLVGVGLFTFYSLHPLDSPLAQLVSEKGDRIFPIFILSEMPVGLKGLLIAGVLSAAISSLDSILAALSQISITMFYRPFIKSNGTEAHYLSMSRFLVVLWGALLGLTAWQFSQSTGDLITLAFSMTTYTLGPMLGLFILSLLSARYRISHITPAVCLSVLVVLTVNEPELFTGIIQHSFQSPLLAWPWLFPIGTLVCIGLAIRAPLKPNQPKVATNGDDHRP</sequence>
<evidence type="ECO:0000256" key="3">
    <source>
        <dbReference type="ARBA" id="ARBA00022448"/>
    </source>
</evidence>
<evidence type="ECO:0000313" key="13">
    <source>
        <dbReference type="EMBL" id="UZP75191.1"/>
    </source>
</evidence>
<evidence type="ECO:0000256" key="1">
    <source>
        <dbReference type="ARBA" id="ARBA00004651"/>
    </source>
</evidence>
<feature type="transmembrane region" description="Helical" evidence="12">
    <location>
        <begin position="6"/>
        <end position="22"/>
    </location>
</feature>
<comment type="subcellular location">
    <subcellularLocation>
        <location evidence="1">Cell membrane</location>
        <topology evidence="1">Multi-pass membrane protein</topology>
    </subcellularLocation>
</comment>
<evidence type="ECO:0000256" key="5">
    <source>
        <dbReference type="ARBA" id="ARBA00022692"/>
    </source>
</evidence>
<dbReference type="Pfam" id="PF00474">
    <property type="entry name" value="SSF"/>
    <property type="match status" value="1"/>
</dbReference>
<feature type="transmembrane region" description="Helical" evidence="12">
    <location>
        <begin position="332"/>
        <end position="353"/>
    </location>
</feature>
<keyword evidence="9 12" id="KW-0472">Membrane</keyword>
<proteinExistence type="inferred from homology"/>
<keyword evidence="7" id="KW-0915">Sodium</keyword>
<evidence type="ECO:0000256" key="11">
    <source>
        <dbReference type="RuleBase" id="RU362091"/>
    </source>
</evidence>
<keyword evidence="14" id="KW-1185">Reference proteome</keyword>
<dbReference type="PANTHER" id="PTHR42985">
    <property type="entry name" value="SODIUM-COUPLED MONOCARBOXYLATE TRANSPORTER"/>
    <property type="match status" value="1"/>
</dbReference>
<feature type="transmembrane region" description="Helical" evidence="12">
    <location>
        <begin position="403"/>
        <end position="426"/>
    </location>
</feature>
<dbReference type="EMBL" id="CP036501">
    <property type="protein sequence ID" value="UZP75191.1"/>
    <property type="molecule type" value="Genomic_DNA"/>
</dbReference>
<evidence type="ECO:0000256" key="10">
    <source>
        <dbReference type="ARBA" id="ARBA00023201"/>
    </source>
</evidence>
<comment type="similarity">
    <text evidence="2 11">Belongs to the sodium:solute symporter (SSF) (TC 2.A.21) family.</text>
</comment>
<evidence type="ECO:0000256" key="9">
    <source>
        <dbReference type="ARBA" id="ARBA00023136"/>
    </source>
</evidence>
<feature type="transmembrane region" description="Helical" evidence="12">
    <location>
        <begin position="76"/>
        <end position="95"/>
    </location>
</feature>
<keyword evidence="8" id="KW-0406">Ion transport</keyword>
<feature type="transmembrane region" description="Helical" evidence="12">
    <location>
        <begin position="184"/>
        <end position="202"/>
    </location>
</feature>
<dbReference type="Gene3D" id="1.20.1730.10">
    <property type="entry name" value="Sodium/glucose cotransporter"/>
    <property type="match status" value="1"/>
</dbReference>
<dbReference type="InterPro" id="IPR051163">
    <property type="entry name" value="Sodium:Solute_Symporter_SSF"/>
</dbReference>
<evidence type="ECO:0000256" key="12">
    <source>
        <dbReference type="SAM" id="Phobius"/>
    </source>
</evidence>
<keyword evidence="5 12" id="KW-0812">Transmembrane</keyword>
<feature type="transmembrane region" description="Helical" evidence="12">
    <location>
        <begin position="116"/>
        <end position="136"/>
    </location>
</feature>
<keyword evidence="3" id="KW-0813">Transport</keyword>
<dbReference type="RefSeq" id="WP_279241668.1">
    <property type="nucleotide sequence ID" value="NZ_CP036501.1"/>
</dbReference>
<protein>
    <recommendedName>
        <fullName evidence="15">Sodium:solute symporter</fullName>
    </recommendedName>
</protein>
<reference evidence="13 14" key="1">
    <citation type="submission" date="2019-02" db="EMBL/GenBank/DDBJ databases">
        <title>Halieaceae_genomes.</title>
        <authorList>
            <person name="Li S.-H."/>
        </authorList>
    </citation>
    <scope>NUCLEOTIDE SEQUENCE [LARGE SCALE GENOMIC DNA]</scope>
    <source>
        <strain evidence="13 14">JH123</strain>
    </source>
</reference>
<dbReference type="PANTHER" id="PTHR42985:SF47">
    <property type="entry name" value="INTEGRAL MEMBRANE TRANSPORT PROTEIN"/>
    <property type="match status" value="1"/>
</dbReference>
<dbReference type="NCBIfam" id="TIGR00813">
    <property type="entry name" value="sss"/>
    <property type="match status" value="1"/>
</dbReference>
<keyword evidence="4" id="KW-1003">Cell membrane</keyword>
<dbReference type="Proteomes" id="UP001317963">
    <property type="component" value="Chromosome"/>
</dbReference>
<gene>
    <name evidence="13" type="ORF">E0F26_10780</name>
</gene>
<feature type="transmembrane region" description="Helical" evidence="12">
    <location>
        <begin position="271"/>
        <end position="296"/>
    </location>
</feature>
<evidence type="ECO:0000256" key="2">
    <source>
        <dbReference type="ARBA" id="ARBA00006434"/>
    </source>
</evidence>
<dbReference type="PROSITE" id="PS50283">
    <property type="entry name" value="NA_SOLUT_SYMP_3"/>
    <property type="match status" value="1"/>
</dbReference>
<keyword evidence="10" id="KW-0739">Sodium transport</keyword>
<accession>A0ABY6Q947</accession>
<evidence type="ECO:0000256" key="8">
    <source>
        <dbReference type="ARBA" id="ARBA00023065"/>
    </source>
</evidence>
<feature type="transmembrane region" description="Helical" evidence="12">
    <location>
        <begin position="43"/>
        <end position="70"/>
    </location>
</feature>
<dbReference type="InterPro" id="IPR038377">
    <property type="entry name" value="Na/Glc_symporter_sf"/>
</dbReference>
<evidence type="ECO:0008006" key="15">
    <source>
        <dbReference type="Google" id="ProtNLM"/>
    </source>
</evidence>
<dbReference type="InterPro" id="IPR001734">
    <property type="entry name" value="Na/solute_symporter"/>
</dbReference>
<evidence type="ECO:0000256" key="6">
    <source>
        <dbReference type="ARBA" id="ARBA00022989"/>
    </source>
</evidence>
<evidence type="ECO:0000313" key="14">
    <source>
        <dbReference type="Proteomes" id="UP001317963"/>
    </source>
</evidence>